<accession>A0A6H1ZV87</accession>
<dbReference type="EMBL" id="MT144990">
    <property type="protein sequence ID" value="QJI02308.1"/>
    <property type="molecule type" value="Genomic_DNA"/>
</dbReference>
<dbReference type="EMBL" id="MT143171">
    <property type="protein sequence ID" value="QJA93712.1"/>
    <property type="molecule type" value="Genomic_DNA"/>
</dbReference>
<dbReference type="EMBL" id="MT144293">
    <property type="protein sequence ID" value="QJA51846.1"/>
    <property type="molecule type" value="Genomic_DNA"/>
</dbReference>
<reference evidence="1" key="1">
    <citation type="submission" date="2020-03" db="EMBL/GenBank/DDBJ databases">
        <title>The deep terrestrial virosphere.</title>
        <authorList>
            <person name="Holmfeldt K."/>
            <person name="Nilsson E."/>
            <person name="Simone D."/>
            <person name="Lopez-Fernandez M."/>
            <person name="Wu X."/>
            <person name="de Brujin I."/>
            <person name="Lundin D."/>
            <person name="Andersson A."/>
            <person name="Bertilsson S."/>
            <person name="Dopson M."/>
        </authorList>
    </citation>
    <scope>NUCLEOTIDE SEQUENCE</scope>
    <source>
        <strain evidence="2">MM415B04131</strain>
        <strain evidence="1">TM448A02323</strain>
        <strain evidence="3">TM448B03079</strain>
    </source>
</reference>
<name>A0A6H1ZV87_9ZZZZ</name>
<gene>
    <name evidence="2" type="ORF">MM415B04131_0008</name>
    <name evidence="1" type="ORF">TM448A02323_0002</name>
    <name evidence="3" type="ORF">TM448B03079_0012</name>
</gene>
<sequence>MLKITVEIWPKGFEEEKRVLCIAKIFNDLTGTLTSGNYKAVFSRTDDWSKVWKKVEFKGFPRRKLGPWHLLSWALEALFKEKRNSPE</sequence>
<evidence type="ECO:0000313" key="1">
    <source>
        <dbReference type="EMBL" id="QJA51846.1"/>
    </source>
</evidence>
<protein>
    <submittedName>
        <fullName evidence="1">Uncharacterized protein</fullName>
    </submittedName>
</protein>
<dbReference type="AlphaFoldDB" id="A0A6H1ZV87"/>
<evidence type="ECO:0000313" key="2">
    <source>
        <dbReference type="EMBL" id="QJA93712.1"/>
    </source>
</evidence>
<proteinExistence type="predicted"/>
<organism evidence="1">
    <name type="scientific">viral metagenome</name>
    <dbReference type="NCBI Taxonomy" id="1070528"/>
    <lineage>
        <taxon>unclassified sequences</taxon>
        <taxon>metagenomes</taxon>
        <taxon>organismal metagenomes</taxon>
    </lineage>
</organism>
<evidence type="ECO:0000313" key="3">
    <source>
        <dbReference type="EMBL" id="QJI02308.1"/>
    </source>
</evidence>